<name>A0A127MA45_9GAMM</name>
<gene>
    <name evidence="1" type="ORF">AZF00_17875</name>
</gene>
<proteinExistence type="predicted"/>
<dbReference type="Proteomes" id="UP000074119">
    <property type="component" value="Chromosome"/>
</dbReference>
<dbReference type="KEGG" id="zal:AZF00_17875"/>
<evidence type="ECO:0000313" key="1">
    <source>
        <dbReference type="EMBL" id="AMO70055.1"/>
    </source>
</evidence>
<organism evidence="1 2">
    <name type="scientific">Zhongshania aliphaticivorans</name>
    <dbReference type="NCBI Taxonomy" id="1470434"/>
    <lineage>
        <taxon>Bacteria</taxon>
        <taxon>Pseudomonadati</taxon>
        <taxon>Pseudomonadota</taxon>
        <taxon>Gammaproteobacteria</taxon>
        <taxon>Cellvibrionales</taxon>
        <taxon>Spongiibacteraceae</taxon>
        <taxon>Zhongshania</taxon>
    </lineage>
</organism>
<sequence>MTEKVGINGIFEIVCWHTLIVGSRSAEIVGKKVIAIGWCVYSAVRAGSAIVVTKYDAISRFNFCYFVAYGFNNTGAFVAKNDRKWGGETFLNCYIGMAYTATYQFNSYFVFAWGVKFNFL</sequence>
<accession>A0A127MA45</accession>
<dbReference type="EMBL" id="CP014544">
    <property type="protein sequence ID" value="AMO70055.1"/>
    <property type="molecule type" value="Genomic_DNA"/>
</dbReference>
<dbReference type="STRING" id="1470434.AZF00_17875"/>
<dbReference type="AlphaFoldDB" id="A0A127MA45"/>
<reference evidence="1 2" key="1">
    <citation type="submission" date="2015-12" db="EMBL/GenBank/DDBJ databases">
        <authorList>
            <person name="Shamseldin A."/>
            <person name="Moawad H."/>
            <person name="Abd El-Rahim W.M."/>
            <person name="Sadowsky M.J."/>
        </authorList>
    </citation>
    <scope>NUCLEOTIDE SEQUENCE [LARGE SCALE GENOMIC DNA]</scope>
    <source>
        <strain evidence="1 2">SM2</strain>
    </source>
</reference>
<protein>
    <submittedName>
        <fullName evidence="1">Uncharacterized protein</fullName>
    </submittedName>
</protein>
<evidence type="ECO:0000313" key="2">
    <source>
        <dbReference type="Proteomes" id="UP000074119"/>
    </source>
</evidence>